<dbReference type="OrthoDB" id="219623at2"/>
<feature type="region of interest" description="Disordered" evidence="1">
    <location>
        <begin position="1288"/>
        <end position="1307"/>
    </location>
</feature>
<feature type="region of interest" description="Disordered" evidence="1">
    <location>
        <begin position="1680"/>
        <end position="1703"/>
    </location>
</feature>
<dbReference type="EMBL" id="SJPQ01000002">
    <property type="protein sequence ID" value="TWT88980.1"/>
    <property type="molecule type" value="Genomic_DNA"/>
</dbReference>
<feature type="compositionally biased region" description="Low complexity" evidence="1">
    <location>
        <begin position="1680"/>
        <end position="1691"/>
    </location>
</feature>
<name>A0A5C5ZP58_9BACT</name>
<evidence type="ECO:0000256" key="1">
    <source>
        <dbReference type="SAM" id="MobiDB-lite"/>
    </source>
</evidence>
<keyword evidence="3" id="KW-1185">Reference proteome</keyword>
<feature type="region of interest" description="Disordered" evidence="1">
    <location>
        <begin position="1486"/>
        <end position="1509"/>
    </location>
</feature>
<gene>
    <name evidence="2" type="ORF">Mal64_24710</name>
</gene>
<comment type="caution">
    <text evidence="2">The sequence shown here is derived from an EMBL/GenBank/DDBJ whole genome shotgun (WGS) entry which is preliminary data.</text>
</comment>
<protein>
    <submittedName>
        <fullName evidence="2">Uncharacterized protein</fullName>
    </submittedName>
</protein>
<accession>A0A5C5ZP58</accession>
<proteinExistence type="predicted"/>
<feature type="region of interest" description="Disordered" evidence="1">
    <location>
        <begin position="2144"/>
        <end position="2187"/>
    </location>
</feature>
<reference evidence="2 3" key="1">
    <citation type="submission" date="2019-02" db="EMBL/GenBank/DDBJ databases">
        <title>Deep-cultivation of Planctomycetes and their phenomic and genomic characterization uncovers novel biology.</title>
        <authorList>
            <person name="Wiegand S."/>
            <person name="Jogler M."/>
            <person name="Boedeker C."/>
            <person name="Pinto D."/>
            <person name="Vollmers J."/>
            <person name="Rivas-Marin E."/>
            <person name="Kohn T."/>
            <person name="Peeters S.H."/>
            <person name="Heuer A."/>
            <person name="Rast P."/>
            <person name="Oberbeckmann S."/>
            <person name="Bunk B."/>
            <person name="Jeske O."/>
            <person name="Meyerdierks A."/>
            <person name="Storesund J.E."/>
            <person name="Kallscheuer N."/>
            <person name="Luecker S."/>
            <person name="Lage O.M."/>
            <person name="Pohl T."/>
            <person name="Merkel B.J."/>
            <person name="Hornburger P."/>
            <person name="Mueller R.-W."/>
            <person name="Bruemmer F."/>
            <person name="Labrenz M."/>
            <person name="Spormann A.M."/>
            <person name="Op Den Camp H."/>
            <person name="Overmann J."/>
            <person name="Amann R."/>
            <person name="Jetten M.S.M."/>
            <person name="Mascher T."/>
            <person name="Medema M.H."/>
            <person name="Devos D.P."/>
            <person name="Kaster A.-K."/>
            <person name="Ovreas L."/>
            <person name="Rohde M."/>
            <person name="Galperin M.Y."/>
            <person name="Jogler C."/>
        </authorList>
    </citation>
    <scope>NUCLEOTIDE SEQUENCE [LARGE SCALE GENOMIC DNA]</scope>
    <source>
        <strain evidence="2 3">Mal64</strain>
    </source>
</reference>
<organism evidence="2 3">
    <name type="scientific">Pseudobythopirellula maris</name>
    <dbReference type="NCBI Taxonomy" id="2527991"/>
    <lineage>
        <taxon>Bacteria</taxon>
        <taxon>Pseudomonadati</taxon>
        <taxon>Planctomycetota</taxon>
        <taxon>Planctomycetia</taxon>
        <taxon>Pirellulales</taxon>
        <taxon>Lacipirellulaceae</taxon>
        <taxon>Pseudobythopirellula</taxon>
    </lineage>
</organism>
<evidence type="ECO:0000313" key="3">
    <source>
        <dbReference type="Proteomes" id="UP000315440"/>
    </source>
</evidence>
<sequence>MKTNHRNLMLRRRAAARRSRRGVLLLVVLSMLVLFMLIGTAFLVSSDQHRTAARILEKKNRATSQPDDLLERALMQLLRDTNNRHSAIRYHSLLRDAYGTDGFEARVMTASVDGVLDSDIFPRYAGATTAQMLGPTEGQFVDLYVSDRQDLRITEAGRRLDPTNAVGLDYDNQGLPVDYQLSQTDGYYNGCLLTMTEGPLAGESVRVVDYEYLGQGLAQGDTSNNGETRVGRLRVMAPRRQDGGALRFVAPTDPSLSDFLKIKNGQTVGYRFVVNGRPYNGAGVGFNAYADYNGPRLTALEAVELPTGEWVGVEPALAPNAQHFNLGNVAYLDPALATDPFAAGLTFRSNGGAPAATDGLRPLFDPSLSASLYSHFPGAGDTDESYDAADFQNLFLALQSTTPRHRGRVMLNNGARVDPDSGYDADEAVRLDLEDLPIPSFHRPALVNFWFHRLHRSTWLTSLIDNADERALAILRPLVDGESNQDVSGLDLVTALKIAELKRKFILRPLTDDHPDFDGGNLLSRYEGTSAVPGAAALLNAAGEITFPYWEAVGPWDVDNDNDGAADSVWVDIGLPVQKTEDGRLYKPLVAMLVEDLDGRLNLNAHGSAEHFVSDDLDRSTLRDAVTNDFSSDLNRNLAQDFTSGQILQSSNQLPHGEGWGPADITLRSVLSPNLPLAEQQNHSLGGSEPYTGIAQFDDYARLLAGRPDPNDDGRFVATVIDIAEPWGRYGSFSADKASVSDGRGYYSPGHTFDVNDPFTTRDPRVWTDFFGFPTYIGLNEPAAGFGEMPDLFSRYSAGVGATGSPLREVNADRNDAISGSYSRPILDDSPYELNLSAEARRRPVADLQAVVNSYPAGAPINDDAPFSPAELERVLRANDADAGDLEGRLWNLVDAFDPAKLAYQNRLDEAINDNTIGSNTTENFAPDDLQALVAEQQAAINRRLVTTDSHEVPTPNDYWTTRLILGADGLPGVPRDTTVAGNPMPADDDGDGLVNEGDETVFVFNTNSVATYTFPNGAAIDYDTLWYADCDDYAVVMRDTAPTNARLTDYLRYRVVLELKRQGIIPVDLSFRTGVSGQVELARANKLINEVIHGDNTRPTEFSRNRDLNDGGIDDQTVDMRNIPPFFSYGGLLAPEVLAGLRMDLNRPFGDGRDNNGNGVVDEPQEAGEPYADANGNGVWDGSEPYADLNGNGVFDPPLDWIDVNNNGVQDAGELNNFDYTAGRDTNGRGAYVSGAPLRDDSRMARQLYARHLYCLTLLLMDENYLAPYDDNDPQVLHYLDPLSGSYNNSADPPEDLKSDPDVLKSNIRSDSSTAYRLRWDLKGEIEEELIAAGATDAHEQALEQSVQAARVAAMRKLTRRQIAQWAINVADMRDPDAIMTPFEYDENPWDGWNVAQYDYSPTRRSEKTPIAVFPIDGDVTTNEGAGFVREVTAGGFGAPVQRLVDSDEPINDFDNTYGLVWGAERPEALITEGLAWHDRRLTDDEIPESSGNKGDGGQVGANQDDDLDQRYKPKGNCFFELLNPWPFGGQRPAEIYSYVDVLDKDGDGDTTERIFSQGVEFDRLSDLPADPSQPIRSRSPVWRFICVEDHPMVRNSTVDPSAAEADARIQGDVKLADDDPAHRLNDGTYEDSPMANGPWAYTSEKIREVGGKTIPPLTFAYRQFWSRKVLEAQNSLATSTDDAAAGTGLRETPPTPLDPNFPGFDRFAQPVDLGDVEIEISSRLHGRETGGPRTLTGTEQTPAPQVIDREITRRVLQKPNQYIERAFYMIAPVTETAAAGPTVGFGPPVASTTPKIDLTAPGWRVPKLAYELSASAPANLVRERGPAVGVKLTGVAPGGEVGTGGSVLEVHASKFAPLNRIKYTDDTDANLPAVGKPIPLAPLLPGRRAVVGSIGAVYNRDLRDESATLSDDANKLAGRYTTLVSRLLESAGGEVENEFLDGSPHAGVSSNQQLRRFEMMPHPSPDVHQFVLRMNGGSESRLVLGPPIDGEANDDYYNITATADLLASEHATTPVIAIPIDGFSVSEPLDEYFVRQLELDPSLDIIYRPNTSGAVSSAKPAEGYFETPFDEPFDVLPELVENQTTPNYRTMCLERLANPLLPWNPPPRRSDGSENPQHDANLEVNPYVTVDTMPLDLTAFNSTSSRESELETPAESEYVHVPDTSVSGPEVRHRTPRSLPNAGGEDVNTAIMFKSHERGWPWGAIEEAWPLAMNRLLWRQANPTTTTEISHPESPHAVTAADRMTKERLDDDSVKAFLTFDEKFLGTGYEEHVIDFSYLTSLGFGDVNDEEFLVGQDLLWDREDDPNNDGRIDNLAIAAETFDIDGDGVAGEALGTPMVKLADDTNTTLPSGALEKPETLRNNSAFATFHWPNRPFVSASELLQAPMHGANRMLTYFSGFNAAAPAQPNPWNGEEAVLNGANAAELTNTARRAPTMAPFGQLLPFFQTAADPAQQRTYQIQYPDPNDPSNTITEAKVIAYGAPHFYRLLDYVHTPSRFVATDTLLNPTQFADPTVEPADPRAGLVAPFNRVDHYREPGKVNLNTVVGRRGVDDDTDLLPEMWSEVYDGIMHRLKDGNFIDSAGTQLLQTGHLGPAWRDVVVSRRGYAGAAPLPAGGVHDYSPRLLNASFPTFFANPFRSPNAGFDAPLANMTQGGSDASMLRAHPTSPGPDGAWGSRYQDDLTVNSSSDGVLDDAGEAGLGDDLALVRSGGAIPDSLLTDSAGDDKVTVVPLFSGASLEPSLDTERNASLRYQPMTRLANMTTGRSGTFAVWITVGFFEVTPANEHPVIAERYGWDTTTGPADDQLALFNQVYPDGYVLGRELGSDTGDTNRARGFYLIDRTQPVAFRPGDDANVERAILLRRRIE</sequence>
<evidence type="ECO:0000313" key="2">
    <source>
        <dbReference type="EMBL" id="TWT88980.1"/>
    </source>
</evidence>
<dbReference type="RefSeq" id="WP_146400495.1">
    <property type="nucleotide sequence ID" value="NZ_SJPQ01000002.1"/>
</dbReference>
<dbReference type="Proteomes" id="UP000315440">
    <property type="component" value="Unassembled WGS sequence"/>
</dbReference>